<dbReference type="CDD" id="cd07061">
    <property type="entry name" value="HP_HAP_like"/>
    <property type="match status" value="1"/>
</dbReference>
<feature type="signal peptide" evidence="3">
    <location>
        <begin position="1"/>
        <end position="20"/>
    </location>
</feature>
<proteinExistence type="inferred from homology"/>
<dbReference type="InterPro" id="IPR050645">
    <property type="entry name" value="Histidine_acid_phosphatase"/>
</dbReference>
<comment type="similarity">
    <text evidence="1">Belongs to the histidine acid phosphatase family.</text>
</comment>
<dbReference type="PROSITE" id="PS00616">
    <property type="entry name" value="HIS_ACID_PHOSPHAT_1"/>
    <property type="match status" value="1"/>
</dbReference>
<comment type="caution">
    <text evidence="4">The sequence shown here is derived from an EMBL/GenBank/DDBJ whole genome shotgun (WGS) entry which is preliminary data.</text>
</comment>
<dbReference type="InterPro" id="IPR000560">
    <property type="entry name" value="His_Pase_clade-2"/>
</dbReference>
<dbReference type="InterPro" id="IPR033379">
    <property type="entry name" value="Acid_Pase_AS"/>
</dbReference>
<dbReference type="GO" id="GO:0016791">
    <property type="term" value="F:phosphatase activity"/>
    <property type="evidence" value="ECO:0007669"/>
    <property type="project" value="TreeGrafter"/>
</dbReference>
<reference evidence="4" key="1">
    <citation type="submission" date="2021-07" db="EMBL/GenBank/DDBJ databases">
        <title>Draft genome of Mortierella alpina, strain LL118, isolated from an aspen leaf litter sample.</title>
        <authorList>
            <person name="Yang S."/>
            <person name="Vinatzer B.A."/>
        </authorList>
    </citation>
    <scope>NUCLEOTIDE SEQUENCE</scope>
    <source>
        <strain evidence="4">LL118</strain>
    </source>
</reference>
<organism evidence="4 5">
    <name type="scientific">Mortierella alpina</name>
    <name type="common">Oleaginous fungus</name>
    <name type="synonym">Mortierella renispora</name>
    <dbReference type="NCBI Taxonomy" id="64518"/>
    <lineage>
        <taxon>Eukaryota</taxon>
        <taxon>Fungi</taxon>
        <taxon>Fungi incertae sedis</taxon>
        <taxon>Mucoromycota</taxon>
        <taxon>Mortierellomycotina</taxon>
        <taxon>Mortierellomycetes</taxon>
        <taxon>Mortierellales</taxon>
        <taxon>Mortierellaceae</taxon>
        <taxon>Mortierella</taxon>
    </lineage>
</organism>
<evidence type="ECO:0000313" key="4">
    <source>
        <dbReference type="EMBL" id="KAG9319675.1"/>
    </source>
</evidence>
<evidence type="ECO:0000313" key="5">
    <source>
        <dbReference type="Proteomes" id="UP000717515"/>
    </source>
</evidence>
<accession>A0A9P8CYY3</accession>
<evidence type="ECO:0000256" key="3">
    <source>
        <dbReference type="SAM" id="SignalP"/>
    </source>
</evidence>
<gene>
    <name evidence="4" type="ORF">KVV02_005047</name>
</gene>
<dbReference type="EMBL" id="JAIFTL010000397">
    <property type="protein sequence ID" value="KAG9319675.1"/>
    <property type="molecule type" value="Genomic_DNA"/>
</dbReference>
<evidence type="ECO:0000256" key="1">
    <source>
        <dbReference type="ARBA" id="ARBA00005375"/>
    </source>
</evidence>
<dbReference type="InterPro" id="IPR029033">
    <property type="entry name" value="His_PPase_superfam"/>
</dbReference>
<dbReference type="SUPFAM" id="SSF53254">
    <property type="entry name" value="Phosphoglycerate mutase-like"/>
    <property type="match status" value="1"/>
</dbReference>
<evidence type="ECO:0008006" key="6">
    <source>
        <dbReference type="Google" id="ProtNLM"/>
    </source>
</evidence>
<dbReference type="PANTHER" id="PTHR11567:SF110">
    <property type="entry name" value="2-PHOSPHOXYLOSE PHOSPHATASE 1"/>
    <property type="match status" value="1"/>
</dbReference>
<dbReference type="Pfam" id="PF00328">
    <property type="entry name" value="His_Phos_2"/>
    <property type="match status" value="1"/>
</dbReference>
<dbReference type="PANTHER" id="PTHR11567">
    <property type="entry name" value="ACID PHOSPHATASE-RELATED"/>
    <property type="match status" value="1"/>
</dbReference>
<name>A0A9P8CYY3_MORAP</name>
<keyword evidence="3" id="KW-0732">Signal</keyword>
<dbReference type="AlphaFoldDB" id="A0A9P8CYY3"/>
<feature type="chain" id="PRO_5040378501" description="Acid phosphatase" evidence="3">
    <location>
        <begin position="21"/>
        <end position="462"/>
    </location>
</feature>
<dbReference type="Proteomes" id="UP000717515">
    <property type="component" value="Unassembled WGS sequence"/>
</dbReference>
<evidence type="ECO:0000256" key="2">
    <source>
        <dbReference type="ARBA" id="ARBA00022801"/>
    </source>
</evidence>
<sequence length="462" mass="52037">MHTLSLSLAVIAVLVTQAAAQPSARGLYNDYNYCQGITPVAHRTYKPMENATLRKVQVMMRHGDRTPSEVLPGDDTHYDICSHPAEYSFMATNDQSLRKTSSPILKSNILVSDENLYVAAGSYWRGNCEVGQLTNKGSAQTKQVGKHLRAIYVDQLQFLPRYLNPDDLYVRNTYISRTKASAVNFLTGLYPHHRRKGDAVVVMNTYPEPIETLILNRSACPRLRQLYDAFVRTPTYTEHLKRNHALMQKVNSVLGVSHLSKYNSTLNGDFVVPRYCNSLPLGCRAQEDPASCLTAKDVVEAVTESTFHLSGLFRDEEMAEEVKRLAVGPFLKTFTASIRATVSQKSTKRRDQQHQQQQRVRPFEFYSAHDQSLDQVLSIIAEPNTPWPAYASTLIFETWTTRTIKNSSSGKSEDMIRVLYEGKVVPAHPKMGCTLDACPLETFLQFVESYIPTDITIECSPI</sequence>
<protein>
    <recommendedName>
        <fullName evidence="6">Acid phosphatase</fullName>
    </recommendedName>
</protein>
<dbReference type="Gene3D" id="3.40.50.1240">
    <property type="entry name" value="Phosphoglycerate mutase-like"/>
    <property type="match status" value="1"/>
</dbReference>
<keyword evidence="2" id="KW-0378">Hydrolase</keyword>